<reference evidence="4 5" key="1">
    <citation type="submission" date="2024-09" db="EMBL/GenBank/DDBJ databases">
        <title>The Natural Products Discovery Center: Release of the First 8490 Sequenced Strains for Exploring Actinobacteria Biosynthetic Diversity.</title>
        <authorList>
            <person name="Kalkreuter E."/>
            <person name="Kautsar S.A."/>
            <person name="Yang D."/>
            <person name="Bader C.D."/>
            <person name="Teijaro C.N."/>
            <person name="Fluegel L."/>
            <person name="Davis C.M."/>
            <person name="Simpson J.R."/>
            <person name="Lauterbach L."/>
            <person name="Steele A.D."/>
            <person name="Gui C."/>
            <person name="Meng S."/>
            <person name="Li G."/>
            <person name="Viehrig K."/>
            <person name="Ye F."/>
            <person name="Su P."/>
            <person name="Kiefer A.F."/>
            <person name="Nichols A."/>
            <person name="Cepeda A.J."/>
            <person name="Yan W."/>
            <person name="Fan B."/>
            <person name="Jiang Y."/>
            <person name="Adhikari A."/>
            <person name="Zheng C.-J."/>
            <person name="Schuster L."/>
            <person name="Cowan T.M."/>
            <person name="Smanski M.J."/>
            <person name="Chevrette M.G."/>
            <person name="De Carvalho L.P.S."/>
            <person name="Shen B."/>
        </authorList>
    </citation>
    <scope>NUCLEOTIDE SEQUENCE [LARGE SCALE GENOMIC DNA]</scope>
    <source>
        <strain evidence="4 5">NPDC058753</strain>
    </source>
</reference>
<keyword evidence="2" id="KW-1133">Transmembrane helix</keyword>
<feature type="transmembrane region" description="Helical" evidence="2">
    <location>
        <begin position="55"/>
        <end position="71"/>
    </location>
</feature>
<dbReference type="PANTHER" id="PTHR39430">
    <property type="entry name" value="MEMBRANE-ASSOCIATED PROTEASE-RELATED"/>
    <property type="match status" value="1"/>
</dbReference>
<feature type="transmembrane region" description="Helical" evidence="2">
    <location>
        <begin position="183"/>
        <end position="202"/>
    </location>
</feature>
<gene>
    <name evidence="4" type="ORF">ACFW6T_35325</name>
</gene>
<feature type="transmembrane region" description="Helical" evidence="2">
    <location>
        <begin position="149"/>
        <end position="171"/>
    </location>
</feature>
<dbReference type="EC" id="3.4.-.-" evidence="4"/>
<evidence type="ECO:0000259" key="3">
    <source>
        <dbReference type="Pfam" id="PF02517"/>
    </source>
</evidence>
<feature type="transmembrane region" description="Helical" evidence="2">
    <location>
        <begin position="240"/>
        <end position="257"/>
    </location>
</feature>
<name>A0ABW6GXC6_9ACTN</name>
<dbReference type="RefSeq" id="WP_380330431.1">
    <property type="nucleotide sequence ID" value="NZ_JBHYPW010000068.1"/>
</dbReference>
<feature type="compositionally biased region" description="Low complexity" evidence="1">
    <location>
        <begin position="1"/>
        <end position="30"/>
    </location>
</feature>
<dbReference type="Pfam" id="PF02517">
    <property type="entry name" value="Rce1-like"/>
    <property type="match status" value="1"/>
</dbReference>
<feature type="transmembrane region" description="Helical" evidence="2">
    <location>
        <begin position="208"/>
        <end position="228"/>
    </location>
</feature>
<feature type="transmembrane region" description="Helical" evidence="2">
    <location>
        <begin position="115"/>
        <end position="137"/>
    </location>
</feature>
<accession>A0ABW6GXC6</accession>
<dbReference type="GO" id="GO:0016787">
    <property type="term" value="F:hydrolase activity"/>
    <property type="evidence" value="ECO:0007669"/>
    <property type="project" value="UniProtKB-KW"/>
</dbReference>
<protein>
    <submittedName>
        <fullName evidence="4">CPBP family intramembrane glutamic endopeptidase</fullName>
        <ecNumber evidence="4">3.4.-.-</ecNumber>
    </submittedName>
</protein>
<feature type="transmembrane region" description="Helical" evidence="2">
    <location>
        <begin position="277"/>
        <end position="300"/>
    </location>
</feature>
<sequence length="314" mass="31885">MGTAATDTTATDTTATDTTATDTTATDATAPTPEDERADRGARGGRLGRAVRSPLGWMLTGMVGVGLVSGLTATGPGPVPVLGAVAAVAVYRLVGRRVARRPVPEVARRGAGRELLLGGGIGLGFVLAAAFLITVLGGYSFSWTGGGGVLSLVGGAVALQVGAAVSEELLFRGLALQALEQLWGSRAALVVTSLFFGVAHLGTPGATAWGGLSIVLEAGALLGAAFLWRRSIWFVVGLHFAWNTAEQLLGIPVSGHAPEGLFTVTTHGSTFLTGGGFGLEASVVPVLIALALAARMLVLARRDGGIRARRRAGR</sequence>
<evidence type="ECO:0000256" key="2">
    <source>
        <dbReference type="SAM" id="Phobius"/>
    </source>
</evidence>
<feature type="transmembrane region" description="Helical" evidence="2">
    <location>
        <begin position="77"/>
        <end position="94"/>
    </location>
</feature>
<feature type="domain" description="CAAX prenyl protease 2/Lysostaphin resistance protein A-like" evidence="3">
    <location>
        <begin position="155"/>
        <end position="244"/>
    </location>
</feature>
<dbReference type="PANTHER" id="PTHR39430:SF1">
    <property type="entry name" value="PROTEASE"/>
    <property type="match status" value="1"/>
</dbReference>
<proteinExistence type="predicted"/>
<organism evidence="4 5">
    <name type="scientific">Kitasatospora phosalacinea</name>
    <dbReference type="NCBI Taxonomy" id="2065"/>
    <lineage>
        <taxon>Bacteria</taxon>
        <taxon>Bacillati</taxon>
        <taxon>Actinomycetota</taxon>
        <taxon>Actinomycetes</taxon>
        <taxon>Kitasatosporales</taxon>
        <taxon>Streptomycetaceae</taxon>
        <taxon>Kitasatospora</taxon>
    </lineage>
</organism>
<keyword evidence="5" id="KW-1185">Reference proteome</keyword>
<keyword evidence="4" id="KW-0378">Hydrolase</keyword>
<evidence type="ECO:0000256" key="1">
    <source>
        <dbReference type="SAM" id="MobiDB-lite"/>
    </source>
</evidence>
<comment type="caution">
    <text evidence="4">The sequence shown here is derived from an EMBL/GenBank/DDBJ whole genome shotgun (WGS) entry which is preliminary data.</text>
</comment>
<keyword evidence="2" id="KW-0812">Transmembrane</keyword>
<feature type="region of interest" description="Disordered" evidence="1">
    <location>
        <begin position="1"/>
        <end position="47"/>
    </location>
</feature>
<evidence type="ECO:0000313" key="5">
    <source>
        <dbReference type="Proteomes" id="UP001599542"/>
    </source>
</evidence>
<keyword evidence="2" id="KW-0472">Membrane</keyword>
<dbReference type="EMBL" id="JBHYPX010000143">
    <property type="protein sequence ID" value="MFE1357249.1"/>
    <property type="molecule type" value="Genomic_DNA"/>
</dbReference>
<dbReference type="Proteomes" id="UP001599542">
    <property type="component" value="Unassembled WGS sequence"/>
</dbReference>
<evidence type="ECO:0000313" key="4">
    <source>
        <dbReference type="EMBL" id="MFE1357249.1"/>
    </source>
</evidence>
<dbReference type="InterPro" id="IPR003675">
    <property type="entry name" value="Rce1/LyrA-like_dom"/>
</dbReference>